<evidence type="ECO:0000256" key="1">
    <source>
        <dbReference type="ARBA" id="ARBA00004651"/>
    </source>
</evidence>
<evidence type="ECO:0000256" key="6">
    <source>
        <dbReference type="SAM" id="Phobius"/>
    </source>
</evidence>
<dbReference type="Proteomes" id="UP001056681">
    <property type="component" value="Chromosome"/>
</dbReference>
<evidence type="ECO:0000313" key="7">
    <source>
        <dbReference type="EMBL" id="URL60113.1"/>
    </source>
</evidence>
<protein>
    <submittedName>
        <fullName evidence="7">Amino acid transporter</fullName>
    </submittedName>
</protein>
<accession>A0ABY4T5E0</accession>
<organism evidence="7 8">
    <name type="scientific">Luteibacter flocculans</name>
    <dbReference type="NCBI Taxonomy" id="2780091"/>
    <lineage>
        <taxon>Bacteria</taxon>
        <taxon>Pseudomonadati</taxon>
        <taxon>Pseudomonadota</taxon>
        <taxon>Gammaproteobacteria</taxon>
        <taxon>Lysobacterales</taxon>
        <taxon>Rhodanobacteraceae</taxon>
        <taxon>Luteibacter</taxon>
    </lineage>
</organism>
<dbReference type="EMBL" id="CP063231">
    <property type="protein sequence ID" value="URL60113.1"/>
    <property type="molecule type" value="Genomic_DNA"/>
</dbReference>
<dbReference type="InterPro" id="IPR001123">
    <property type="entry name" value="LeuE-type"/>
</dbReference>
<keyword evidence="3 6" id="KW-0812">Transmembrane</keyword>
<dbReference type="PANTHER" id="PTHR30086:SF20">
    <property type="entry name" value="ARGININE EXPORTER PROTEIN ARGO-RELATED"/>
    <property type="match status" value="1"/>
</dbReference>
<keyword evidence="8" id="KW-1185">Reference proteome</keyword>
<evidence type="ECO:0000256" key="2">
    <source>
        <dbReference type="ARBA" id="ARBA00022475"/>
    </source>
</evidence>
<reference evidence="7" key="1">
    <citation type="submission" date="2020-10" db="EMBL/GenBank/DDBJ databases">
        <title>Whole-genome sequence of Luteibacter sp. EIF3.</title>
        <authorList>
            <person name="Friedrich I."/>
            <person name="Hertel R."/>
            <person name="Daniel R."/>
        </authorList>
    </citation>
    <scope>NUCLEOTIDE SEQUENCE</scope>
    <source>
        <strain evidence="7">EIF3</strain>
    </source>
</reference>
<feature type="transmembrane region" description="Helical" evidence="6">
    <location>
        <begin position="35"/>
        <end position="60"/>
    </location>
</feature>
<feature type="transmembrane region" description="Helical" evidence="6">
    <location>
        <begin position="147"/>
        <end position="167"/>
    </location>
</feature>
<sequence length="205" mass="21688">MYVAAALAGFTAGAGLIVAIGSQNAFVLRQGLLRQHVGLVVATCALGDILLISAGVAGVGALVRQWPALLDALRYGGAAFLMMYGAMAARRAWHGSGGLVPSDEGGQSVWIALLTCLAFTFLNPHVYLDTMILLGSLSTRYTGGVQWAFAAGACIASVTWFSLLGYGSRVLLPIFKRPVAWRVLDIFVAGFMFSLALLLLLRPIR</sequence>
<feature type="transmembrane region" description="Helical" evidence="6">
    <location>
        <begin position="179"/>
        <end position="201"/>
    </location>
</feature>
<evidence type="ECO:0000256" key="5">
    <source>
        <dbReference type="ARBA" id="ARBA00023136"/>
    </source>
</evidence>
<name>A0ABY4T5E0_9GAMM</name>
<evidence type="ECO:0000256" key="4">
    <source>
        <dbReference type="ARBA" id="ARBA00022989"/>
    </source>
</evidence>
<dbReference type="Pfam" id="PF01810">
    <property type="entry name" value="LysE"/>
    <property type="match status" value="1"/>
</dbReference>
<keyword evidence="5 6" id="KW-0472">Membrane</keyword>
<keyword evidence="2" id="KW-1003">Cell membrane</keyword>
<feature type="transmembrane region" description="Helical" evidence="6">
    <location>
        <begin position="72"/>
        <end position="89"/>
    </location>
</feature>
<evidence type="ECO:0000313" key="8">
    <source>
        <dbReference type="Proteomes" id="UP001056681"/>
    </source>
</evidence>
<dbReference type="RefSeq" id="WP_250340564.1">
    <property type="nucleotide sequence ID" value="NZ_CP063231.1"/>
</dbReference>
<gene>
    <name evidence="7" type="ORF">IM816_08565</name>
</gene>
<keyword evidence="4 6" id="KW-1133">Transmembrane helix</keyword>
<feature type="transmembrane region" description="Helical" evidence="6">
    <location>
        <begin position="109"/>
        <end position="135"/>
    </location>
</feature>
<comment type="subcellular location">
    <subcellularLocation>
        <location evidence="1">Cell membrane</location>
        <topology evidence="1">Multi-pass membrane protein</topology>
    </subcellularLocation>
</comment>
<evidence type="ECO:0000256" key="3">
    <source>
        <dbReference type="ARBA" id="ARBA00022692"/>
    </source>
</evidence>
<dbReference type="PANTHER" id="PTHR30086">
    <property type="entry name" value="ARGININE EXPORTER PROTEIN ARGO"/>
    <property type="match status" value="1"/>
</dbReference>
<proteinExistence type="predicted"/>